<sequence>MAIKHVGVEVRISRRTMWVGAKVYPLKHVTRVEPLEIVPRRGRIVVRYGRQAGSWAALGLLGLMVLACAGNTVPTAAVTVYELAVLGALIAVTIRLIDRLTMSTLHVLSIASAGGLHEVVASWDREQIHTLMDQVVAAIDDPEVSYAVHIEHIDATGDVVFGDKGDRILDGGKTEHHY</sequence>
<dbReference type="AlphaFoldDB" id="A0A919TI74"/>
<evidence type="ECO:0000256" key="1">
    <source>
        <dbReference type="SAM" id="Phobius"/>
    </source>
</evidence>
<dbReference type="InterPro" id="IPR045629">
    <property type="entry name" value="DUF6232"/>
</dbReference>
<dbReference type="Proteomes" id="UP000629619">
    <property type="component" value="Unassembled WGS sequence"/>
</dbReference>
<keyword evidence="1" id="KW-1133">Transmembrane helix</keyword>
<gene>
    <name evidence="2" type="ORF">Asi03nite_14600</name>
</gene>
<evidence type="ECO:0000313" key="3">
    <source>
        <dbReference type="Proteomes" id="UP000629619"/>
    </source>
</evidence>
<dbReference type="RefSeq" id="WP_203677612.1">
    <property type="nucleotide sequence ID" value="NZ_BOMW01000014.1"/>
</dbReference>
<dbReference type="Pfam" id="PF19744">
    <property type="entry name" value="DUF6232"/>
    <property type="match status" value="1"/>
</dbReference>
<name>A0A919TI74_9ACTN</name>
<reference evidence="2" key="1">
    <citation type="submission" date="2021-01" db="EMBL/GenBank/DDBJ databases">
        <title>Whole genome shotgun sequence of Actinoplanes siamensis NBRC 109076.</title>
        <authorList>
            <person name="Komaki H."/>
            <person name="Tamura T."/>
        </authorList>
    </citation>
    <scope>NUCLEOTIDE SEQUENCE</scope>
    <source>
        <strain evidence="2">NBRC 109076</strain>
    </source>
</reference>
<keyword evidence="1" id="KW-0472">Membrane</keyword>
<feature type="transmembrane region" description="Helical" evidence="1">
    <location>
        <begin position="78"/>
        <end position="97"/>
    </location>
</feature>
<keyword evidence="1" id="KW-0812">Transmembrane</keyword>
<organism evidence="2 3">
    <name type="scientific">Actinoplanes siamensis</name>
    <dbReference type="NCBI Taxonomy" id="1223317"/>
    <lineage>
        <taxon>Bacteria</taxon>
        <taxon>Bacillati</taxon>
        <taxon>Actinomycetota</taxon>
        <taxon>Actinomycetes</taxon>
        <taxon>Micromonosporales</taxon>
        <taxon>Micromonosporaceae</taxon>
        <taxon>Actinoplanes</taxon>
    </lineage>
</organism>
<keyword evidence="3" id="KW-1185">Reference proteome</keyword>
<dbReference type="EMBL" id="BOMW01000014">
    <property type="protein sequence ID" value="GIF03922.1"/>
    <property type="molecule type" value="Genomic_DNA"/>
</dbReference>
<accession>A0A919TI74</accession>
<feature type="transmembrane region" description="Helical" evidence="1">
    <location>
        <begin position="52"/>
        <end position="72"/>
    </location>
</feature>
<evidence type="ECO:0000313" key="2">
    <source>
        <dbReference type="EMBL" id="GIF03922.1"/>
    </source>
</evidence>
<proteinExistence type="predicted"/>
<protein>
    <submittedName>
        <fullName evidence="2">Uncharacterized protein</fullName>
    </submittedName>
</protein>
<comment type="caution">
    <text evidence="2">The sequence shown here is derived from an EMBL/GenBank/DDBJ whole genome shotgun (WGS) entry which is preliminary data.</text>
</comment>